<organism evidence="1 2">
    <name type="scientific">Allorhizobium borbori</name>
    <dbReference type="NCBI Taxonomy" id="485907"/>
    <lineage>
        <taxon>Bacteria</taxon>
        <taxon>Pseudomonadati</taxon>
        <taxon>Pseudomonadota</taxon>
        <taxon>Alphaproteobacteria</taxon>
        <taxon>Hyphomicrobiales</taxon>
        <taxon>Rhizobiaceae</taxon>
        <taxon>Rhizobium/Agrobacterium group</taxon>
        <taxon>Allorhizobium</taxon>
    </lineage>
</organism>
<keyword evidence="2" id="KW-1185">Reference proteome</keyword>
<dbReference type="GO" id="GO:0016787">
    <property type="term" value="F:hydrolase activity"/>
    <property type="evidence" value="ECO:0007669"/>
    <property type="project" value="UniProtKB-KW"/>
</dbReference>
<dbReference type="SUPFAM" id="SSF101386">
    <property type="entry name" value="all-alpha NTP pyrophosphatases"/>
    <property type="match status" value="1"/>
</dbReference>
<dbReference type="AlphaFoldDB" id="A0A7W6K0S9"/>
<keyword evidence="1" id="KW-0378">Hydrolase</keyword>
<name>A0A7W6K0S9_9HYPH</name>
<dbReference type="Gene3D" id="1.10.287.1080">
    <property type="entry name" value="MazG-like"/>
    <property type="match status" value="1"/>
</dbReference>
<dbReference type="Proteomes" id="UP000584824">
    <property type="component" value="Unassembled WGS sequence"/>
</dbReference>
<sequence length="198" mass="21720">MTITLWKPEPNTITHQALGKLAEEAAELAKTCIRALIQGLDETNPATGKTNREEIADEIADVTAATIFVYDVTGIDYDTNRARAKLEGFREWTALLHADAEAIAANSFDKADWFYRAMDPDDSGQTPHEAISKSCFGHFTVCEIASSFTGPTRYGFTAPIPESDEDEFLHFETEAEAIAAAKERAELLDQIAASEAED</sequence>
<proteinExistence type="predicted"/>
<dbReference type="RefSeq" id="WP_183791205.1">
    <property type="nucleotide sequence ID" value="NZ_JACIDU010000005.1"/>
</dbReference>
<gene>
    <name evidence="1" type="ORF">GGQ66_001601</name>
</gene>
<evidence type="ECO:0000313" key="1">
    <source>
        <dbReference type="EMBL" id="MBB4103046.1"/>
    </source>
</evidence>
<comment type="caution">
    <text evidence="1">The sequence shown here is derived from an EMBL/GenBank/DDBJ whole genome shotgun (WGS) entry which is preliminary data.</text>
</comment>
<accession>A0A7W6K0S9</accession>
<dbReference type="EMBL" id="JACIDU010000005">
    <property type="protein sequence ID" value="MBB4103046.1"/>
    <property type="molecule type" value="Genomic_DNA"/>
</dbReference>
<reference evidence="1 2" key="1">
    <citation type="submission" date="2020-08" db="EMBL/GenBank/DDBJ databases">
        <title>Genomic Encyclopedia of Type Strains, Phase IV (KMG-IV): sequencing the most valuable type-strain genomes for metagenomic binning, comparative biology and taxonomic classification.</title>
        <authorList>
            <person name="Goeker M."/>
        </authorList>
    </citation>
    <scope>NUCLEOTIDE SEQUENCE [LARGE SCALE GENOMIC DNA]</scope>
    <source>
        <strain evidence="1 2">DSM 26385</strain>
    </source>
</reference>
<protein>
    <submittedName>
        <fullName evidence="1">NTP pyrophosphatase (Non-canonical NTP hydrolase)</fullName>
    </submittedName>
</protein>
<evidence type="ECO:0000313" key="2">
    <source>
        <dbReference type="Proteomes" id="UP000584824"/>
    </source>
</evidence>